<proteinExistence type="predicted"/>
<organism evidence="2 3">
    <name type="scientific">Caerostris darwini</name>
    <dbReference type="NCBI Taxonomy" id="1538125"/>
    <lineage>
        <taxon>Eukaryota</taxon>
        <taxon>Metazoa</taxon>
        <taxon>Ecdysozoa</taxon>
        <taxon>Arthropoda</taxon>
        <taxon>Chelicerata</taxon>
        <taxon>Arachnida</taxon>
        <taxon>Araneae</taxon>
        <taxon>Araneomorphae</taxon>
        <taxon>Entelegynae</taxon>
        <taxon>Araneoidea</taxon>
        <taxon>Araneidae</taxon>
        <taxon>Caerostris</taxon>
    </lineage>
</organism>
<accession>A0AAV4MND9</accession>
<feature type="compositionally biased region" description="Basic and acidic residues" evidence="1">
    <location>
        <begin position="42"/>
        <end position="53"/>
    </location>
</feature>
<dbReference type="EMBL" id="BPLQ01000599">
    <property type="protein sequence ID" value="GIX73355.1"/>
    <property type="molecule type" value="Genomic_DNA"/>
</dbReference>
<gene>
    <name evidence="2" type="ORF">CDAR_190341</name>
</gene>
<dbReference type="Proteomes" id="UP001054837">
    <property type="component" value="Unassembled WGS sequence"/>
</dbReference>
<evidence type="ECO:0000313" key="2">
    <source>
        <dbReference type="EMBL" id="GIX73355.1"/>
    </source>
</evidence>
<keyword evidence="3" id="KW-1185">Reference proteome</keyword>
<feature type="region of interest" description="Disordered" evidence="1">
    <location>
        <begin position="32"/>
        <end position="65"/>
    </location>
</feature>
<protein>
    <submittedName>
        <fullName evidence="2">Uncharacterized protein</fullName>
    </submittedName>
</protein>
<reference evidence="2 3" key="1">
    <citation type="submission" date="2021-06" db="EMBL/GenBank/DDBJ databases">
        <title>Caerostris darwini draft genome.</title>
        <authorList>
            <person name="Kono N."/>
            <person name="Arakawa K."/>
        </authorList>
    </citation>
    <scope>NUCLEOTIDE SEQUENCE [LARGE SCALE GENOMIC DNA]</scope>
</reference>
<comment type="caution">
    <text evidence="2">The sequence shown here is derived from an EMBL/GenBank/DDBJ whole genome shotgun (WGS) entry which is preliminary data.</text>
</comment>
<evidence type="ECO:0000256" key="1">
    <source>
        <dbReference type="SAM" id="MobiDB-lite"/>
    </source>
</evidence>
<evidence type="ECO:0000313" key="3">
    <source>
        <dbReference type="Proteomes" id="UP001054837"/>
    </source>
</evidence>
<sequence length="90" mass="10493">MEMFTGSHFPPNMFLRNDPPILQYQIKADCPEQNPDFLTSETENKHLNAHPDDSNLPGHKTTKTKVISDYHNRRKPFSSSFWMMTRTVPT</sequence>
<name>A0AAV4MND9_9ARAC</name>
<dbReference type="AlphaFoldDB" id="A0AAV4MND9"/>